<organism evidence="3 4">
    <name type="scientific">Lacimicrobium alkaliphilum</name>
    <dbReference type="NCBI Taxonomy" id="1526571"/>
    <lineage>
        <taxon>Bacteria</taxon>
        <taxon>Pseudomonadati</taxon>
        <taxon>Pseudomonadota</taxon>
        <taxon>Gammaproteobacteria</taxon>
        <taxon>Alteromonadales</taxon>
        <taxon>Alteromonadaceae</taxon>
        <taxon>Lacimicrobium</taxon>
    </lineage>
</organism>
<sequence length="123" mass="13574">MRKLMIAASTSIALMGFTTGAVAQDAPVPQQQQAQPQERVSDGKLQQVVDAMSEVRAISGKYAEAFQNAEDQTKAQEIQQKAQQEMINAVSESGLSTDEYNTIVQRLQTDEQLRERMNELAGE</sequence>
<evidence type="ECO:0000313" key="4">
    <source>
        <dbReference type="Proteomes" id="UP000614272"/>
    </source>
</evidence>
<dbReference type="EMBL" id="BMGJ01000011">
    <property type="protein sequence ID" value="GGD70150.1"/>
    <property type="molecule type" value="Genomic_DNA"/>
</dbReference>
<dbReference type="RefSeq" id="WP_099035310.1">
    <property type="nucleotide sequence ID" value="NZ_BMGJ01000011.1"/>
</dbReference>
<feature type="domain" description="DUF4168" evidence="2">
    <location>
        <begin position="41"/>
        <end position="116"/>
    </location>
</feature>
<feature type="signal peptide" evidence="1">
    <location>
        <begin position="1"/>
        <end position="23"/>
    </location>
</feature>
<comment type="caution">
    <text evidence="3">The sequence shown here is derived from an EMBL/GenBank/DDBJ whole genome shotgun (WGS) entry which is preliminary data.</text>
</comment>
<name>A0ABQ1RL95_9ALTE</name>
<accession>A0ABQ1RL95</accession>
<evidence type="ECO:0000256" key="1">
    <source>
        <dbReference type="SAM" id="SignalP"/>
    </source>
</evidence>
<proteinExistence type="predicted"/>
<dbReference type="InterPro" id="IPR025433">
    <property type="entry name" value="DUF4168"/>
</dbReference>
<evidence type="ECO:0000313" key="3">
    <source>
        <dbReference type="EMBL" id="GGD70150.1"/>
    </source>
</evidence>
<evidence type="ECO:0000259" key="2">
    <source>
        <dbReference type="Pfam" id="PF13767"/>
    </source>
</evidence>
<gene>
    <name evidence="3" type="ORF">GCM10011357_26480</name>
</gene>
<keyword evidence="1" id="KW-0732">Signal</keyword>
<dbReference type="Proteomes" id="UP000614272">
    <property type="component" value="Unassembled WGS sequence"/>
</dbReference>
<feature type="chain" id="PRO_5045633175" description="DUF4168 domain-containing protein" evidence="1">
    <location>
        <begin position="24"/>
        <end position="123"/>
    </location>
</feature>
<reference evidence="4" key="1">
    <citation type="journal article" date="2019" name="Int. J. Syst. Evol. Microbiol.">
        <title>The Global Catalogue of Microorganisms (GCM) 10K type strain sequencing project: providing services to taxonomists for standard genome sequencing and annotation.</title>
        <authorList>
            <consortium name="The Broad Institute Genomics Platform"/>
            <consortium name="The Broad Institute Genome Sequencing Center for Infectious Disease"/>
            <person name="Wu L."/>
            <person name="Ma J."/>
        </authorList>
    </citation>
    <scope>NUCLEOTIDE SEQUENCE [LARGE SCALE GENOMIC DNA]</scope>
    <source>
        <strain evidence="4">CGMCC 1.12923</strain>
    </source>
</reference>
<keyword evidence="4" id="KW-1185">Reference proteome</keyword>
<protein>
    <recommendedName>
        <fullName evidence="2">DUF4168 domain-containing protein</fullName>
    </recommendedName>
</protein>
<dbReference type="Pfam" id="PF13767">
    <property type="entry name" value="DUF4168"/>
    <property type="match status" value="1"/>
</dbReference>